<feature type="transmembrane region" description="Helical" evidence="6">
    <location>
        <begin position="67"/>
        <end position="86"/>
    </location>
</feature>
<evidence type="ECO:0000256" key="4">
    <source>
        <dbReference type="ARBA" id="ARBA00023002"/>
    </source>
</evidence>
<dbReference type="InterPro" id="IPR013112">
    <property type="entry name" value="FAD-bd_8"/>
</dbReference>
<proteinExistence type="predicted"/>
<dbReference type="PANTHER" id="PTHR11972:SF153">
    <property type="entry name" value="SUPEROXIDE-GENERATING NADPH OXIDASE HEAVY CHAIN SUBUNIT A"/>
    <property type="match status" value="1"/>
</dbReference>
<organism evidence="8 9">
    <name type="scientific">Cyanidiococcus yangmingshanensis</name>
    <dbReference type="NCBI Taxonomy" id="2690220"/>
    <lineage>
        <taxon>Eukaryota</taxon>
        <taxon>Rhodophyta</taxon>
        <taxon>Bangiophyceae</taxon>
        <taxon>Cyanidiales</taxon>
        <taxon>Cyanidiaceae</taxon>
        <taxon>Cyanidiococcus</taxon>
    </lineage>
</organism>
<dbReference type="GO" id="GO:0005886">
    <property type="term" value="C:plasma membrane"/>
    <property type="evidence" value="ECO:0007669"/>
    <property type="project" value="TreeGrafter"/>
</dbReference>
<comment type="subcellular location">
    <subcellularLocation>
        <location evidence="1">Membrane</location>
        <topology evidence="1">Multi-pass membrane protein</topology>
    </subcellularLocation>
</comment>
<dbReference type="AlphaFoldDB" id="A0A7J7ICQ0"/>
<evidence type="ECO:0000256" key="6">
    <source>
        <dbReference type="SAM" id="Phobius"/>
    </source>
</evidence>
<keyword evidence="4" id="KW-0560">Oxidoreductase</keyword>
<dbReference type="SUPFAM" id="SSF52343">
    <property type="entry name" value="Ferredoxin reductase-like, C-terminal NADP-linked domain"/>
    <property type="match status" value="1"/>
</dbReference>
<dbReference type="InterPro" id="IPR013130">
    <property type="entry name" value="Fe3_Rdtase_TM_dom"/>
</dbReference>
<name>A0A7J7ICQ0_9RHOD</name>
<evidence type="ECO:0000256" key="1">
    <source>
        <dbReference type="ARBA" id="ARBA00004141"/>
    </source>
</evidence>
<dbReference type="Gene3D" id="2.40.30.10">
    <property type="entry name" value="Translation factors"/>
    <property type="match status" value="1"/>
</dbReference>
<evidence type="ECO:0000313" key="8">
    <source>
        <dbReference type="EMBL" id="KAF6000886.1"/>
    </source>
</evidence>
<accession>A0A7J7ICQ0</accession>
<keyword evidence="2 6" id="KW-0812">Transmembrane</keyword>
<evidence type="ECO:0000259" key="7">
    <source>
        <dbReference type="PROSITE" id="PS51384"/>
    </source>
</evidence>
<evidence type="ECO:0000256" key="2">
    <source>
        <dbReference type="ARBA" id="ARBA00022692"/>
    </source>
</evidence>
<reference evidence="8 9" key="1">
    <citation type="journal article" date="2020" name="J. Phycol.">
        <title>Comparative genome analysis reveals Cyanidiococcus gen. nov., a new extremophilic red algal genus sister to Cyanidioschyzon (Cyanidioschyzonaceae, Rhodophyta).</title>
        <authorList>
            <person name="Liu S.-L."/>
            <person name="Chiang Y.-R."/>
            <person name="Yoon H.S."/>
            <person name="Fu H.-Y."/>
        </authorList>
    </citation>
    <scope>NUCLEOTIDE SEQUENCE [LARGE SCALE GENOMIC DNA]</scope>
    <source>
        <strain evidence="8 9">THAL066</strain>
    </source>
</reference>
<dbReference type="Proteomes" id="UP000530660">
    <property type="component" value="Unassembled WGS sequence"/>
</dbReference>
<dbReference type="PROSITE" id="PS51384">
    <property type="entry name" value="FAD_FR"/>
    <property type="match status" value="1"/>
</dbReference>
<feature type="transmembrane region" description="Helical" evidence="6">
    <location>
        <begin position="537"/>
        <end position="557"/>
    </location>
</feature>
<gene>
    <name evidence="8" type="primary">NOX4_2</name>
    <name evidence="8" type="ORF">F1559_002116</name>
</gene>
<dbReference type="SUPFAM" id="SSF63380">
    <property type="entry name" value="Riboflavin synthase domain-like"/>
    <property type="match status" value="1"/>
</dbReference>
<keyword evidence="3 6" id="KW-1133">Transmembrane helix</keyword>
<feature type="domain" description="FAD-binding FR-type" evidence="7">
    <location>
        <begin position="220"/>
        <end position="362"/>
    </location>
</feature>
<dbReference type="Gene3D" id="3.40.50.80">
    <property type="entry name" value="Nucleotide-binding domain of ferredoxin-NADP reductase (FNR) module"/>
    <property type="match status" value="2"/>
</dbReference>
<evidence type="ECO:0000313" key="9">
    <source>
        <dbReference type="Proteomes" id="UP000530660"/>
    </source>
</evidence>
<protein>
    <submittedName>
        <fullName evidence="8">NADPH oxidase 4</fullName>
    </submittedName>
</protein>
<dbReference type="InterPro" id="IPR039261">
    <property type="entry name" value="FNR_nucleotide-bd"/>
</dbReference>
<dbReference type="GO" id="GO:0016491">
    <property type="term" value="F:oxidoreductase activity"/>
    <property type="evidence" value="ECO:0007669"/>
    <property type="project" value="UniProtKB-KW"/>
</dbReference>
<dbReference type="InterPro" id="IPR050369">
    <property type="entry name" value="RBOH/FRE"/>
</dbReference>
<feature type="transmembrane region" description="Helical" evidence="6">
    <location>
        <begin position="28"/>
        <end position="55"/>
    </location>
</feature>
<feature type="transmembrane region" description="Helical" evidence="6">
    <location>
        <begin position="494"/>
        <end position="516"/>
    </location>
</feature>
<evidence type="ECO:0000256" key="5">
    <source>
        <dbReference type="ARBA" id="ARBA00023136"/>
    </source>
</evidence>
<evidence type="ECO:0000256" key="3">
    <source>
        <dbReference type="ARBA" id="ARBA00022989"/>
    </source>
</evidence>
<dbReference type="EMBL" id="VWRR01000017">
    <property type="protein sequence ID" value="KAF6000886.1"/>
    <property type="molecule type" value="Genomic_DNA"/>
</dbReference>
<feature type="transmembrane region" description="Helical" evidence="6">
    <location>
        <begin position="184"/>
        <end position="208"/>
    </location>
</feature>
<dbReference type="Pfam" id="PF08022">
    <property type="entry name" value="FAD_binding_8"/>
    <property type="match status" value="1"/>
</dbReference>
<dbReference type="InterPro" id="IPR017927">
    <property type="entry name" value="FAD-bd_FR_type"/>
</dbReference>
<dbReference type="PANTHER" id="PTHR11972">
    <property type="entry name" value="NADPH OXIDASE"/>
    <property type="match status" value="1"/>
</dbReference>
<dbReference type="OrthoDB" id="6101at2759"/>
<dbReference type="InterPro" id="IPR017938">
    <property type="entry name" value="Riboflavin_synthase-like_b-brl"/>
</dbReference>
<comment type="caution">
    <text evidence="8">The sequence shown here is derived from an EMBL/GenBank/DDBJ whole genome shotgun (WGS) entry which is preliminary data.</text>
</comment>
<dbReference type="CDD" id="cd06186">
    <property type="entry name" value="NOX_Duox_like_FAD_NADP"/>
    <property type="match status" value="1"/>
</dbReference>
<feature type="transmembrane region" description="Helical" evidence="6">
    <location>
        <begin position="469"/>
        <end position="488"/>
    </location>
</feature>
<dbReference type="Pfam" id="PF01794">
    <property type="entry name" value="Ferric_reduct"/>
    <property type="match status" value="1"/>
</dbReference>
<feature type="transmembrane region" description="Helical" evidence="6">
    <location>
        <begin position="156"/>
        <end position="177"/>
    </location>
</feature>
<sequence length="815" mass="92233">MMKDVKSYRSDVWRHLQLWNLLLAENGLWYSLVYLFMCAMSWFLAYGVRFVIVNLHAQGTLRYAGSVARGMGFACTFCSLVLPLTINRTLATILYRTPLYDVLCTDRWIPDFHEIVAVSLAATGWIHGIAQIVDYSTRTFKFEGGLFTNGLQPPTTMLFVTGIVLTVLLILITLLAFEKVRRRCFLLFWWTHRPLAVFIYVCLIFHGLRLGRPWTVYFFAGPVALYILDRVYHLSRANLTPRRILALQLTRENSNIVQLSVERLNASYVPGQYFKINIVSAGTKCVAPVHPWHPFTAASSPSCDLDRITFYIAAVGHWTKWLHSVAASNGDGSLLGANGGHRDAMDSLRVLLAGPYGAPAQSHRHFPHQLLIGCGVGATPMVSILREICCCRSKLSLSESSEAQHGEPVIAPTDQRSREDDLSTQRSLALLRDQLKQSGSLTSSKSQRIGILQQQSLADRMGALVLSNLWLFGLLWFFYSALTVFLIANAFDANVALICDMVSSFVLLFLFSLTIVSDVMVTLNPPRWRYILTARGCASMLVCGLLIVDLVIGAALFGLESGSQNYVDGSRNALRVIALVIFILKTIVFASVMRVYFLPRSWRMQIMKVVRQASKRGFALPKQVISKLNRKRFWSALDFGENEHESDFAENMYGDVYSLTFVWVVKSYSDLWGIEAIHDLARNWTRDRIPRLRIHIFITRGEIPEFALEEGNSASLFDPSKSVVTYHKERPDFERFIEDLIDLKDPNEFERLFRSVASAAEFNRSRGFSNDVQRGIFFCGNPTVGTSIQYALRAVQKRRQRSSASKLVFFIKENF</sequence>
<keyword evidence="9" id="KW-1185">Reference proteome</keyword>
<feature type="transmembrane region" description="Helical" evidence="6">
    <location>
        <begin position="214"/>
        <end position="232"/>
    </location>
</feature>
<feature type="transmembrane region" description="Helical" evidence="6">
    <location>
        <begin position="577"/>
        <end position="598"/>
    </location>
</feature>
<keyword evidence="5 6" id="KW-0472">Membrane</keyword>